<feature type="transmembrane region" description="Helical" evidence="1">
    <location>
        <begin position="99"/>
        <end position="121"/>
    </location>
</feature>
<reference evidence="2" key="2">
    <citation type="submission" date="2015-08" db="EMBL/GenBank/DDBJ databases">
        <authorList>
            <person name="Babu N.S."/>
            <person name="Beckwith C.J."/>
            <person name="Beseler K.G."/>
            <person name="Brison A."/>
            <person name="Carone J.V."/>
            <person name="Caskin T.P."/>
            <person name="Diamond M."/>
            <person name="Durham M.E."/>
            <person name="Foxe J.M."/>
            <person name="Go M."/>
            <person name="Henderson B.A."/>
            <person name="Jones I.B."/>
            <person name="McGettigan J.A."/>
            <person name="Micheletti S.J."/>
            <person name="Nasrallah M.E."/>
            <person name="Ortiz D."/>
            <person name="Piller C.R."/>
            <person name="Privatt S.R."/>
            <person name="Schneider S.L."/>
            <person name="Sharp S."/>
            <person name="Smith T.C."/>
            <person name="Stanton J.D."/>
            <person name="Ullery H.E."/>
            <person name="Wilson R.J."/>
            <person name="Serrano M.G."/>
            <person name="Buck G."/>
            <person name="Lee V."/>
            <person name="Wang Y."/>
            <person name="Carvalho R."/>
            <person name="Voegtly L."/>
            <person name="Shi R."/>
            <person name="Duckworth R."/>
            <person name="Johnson A."/>
            <person name="Loviza R."/>
            <person name="Walstead R."/>
            <person name="Shah Z."/>
            <person name="Kiflezghi M."/>
            <person name="Wade K."/>
            <person name="Ball S.L."/>
            <person name="Bradley K.W."/>
            <person name="Asai D.J."/>
            <person name="Bowman C.A."/>
            <person name="Russell D.A."/>
            <person name="Pope W.H."/>
            <person name="Jacobs-Sera D."/>
            <person name="Hendrix R.W."/>
            <person name="Hatfull G.F."/>
        </authorList>
    </citation>
    <scope>NUCLEOTIDE SEQUENCE [LARGE SCALE GENOMIC DNA]</scope>
</reference>
<sequence length="183" mass="20577">MTECNCMIKGFLDGSSLWKSVVASTVFNAFMIFFGRNFFGFICSVFSLLILAGGICVKVAPEKLEAIKKKDLVTSEMLEKHCSSIAECMNKKIELAIDAISWEFPFISFISFLVLALSSIFLRNLGFFVFTTVAVNIFLLKNYINSFYTSIVGPKVSPHIDNISKKFNKSFEKIPKMNNLKSD</sequence>
<organism evidence="2">
    <name type="scientific">Cryptosporidium hominis</name>
    <dbReference type="NCBI Taxonomy" id="237895"/>
    <lineage>
        <taxon>Eukaryota</taxon>
        <taxon>Sar</taxon>
        <taxon>Alveolata</taxon>
        <taxon>Apicomplexa</taxon>
        <taxon>Conoidasida</taxon>
        <taxon>Coccidia</taxon>
        <taxon>Eucoccidiorida</taxon>
        <taxon>Eimeriorina</taxon>
        <taxon>Cryptosporidiidae</taxon>
        <taxon>Cryptosporidium</taxon>
    </lineage>
</organism>
<evidence type="ECO:0000313" key="3">
    <source>
        <dbReference type="EMBL" id="PPS94896.1"/>
    </source>
</evidence>
<feature type="transmembrane region" description="Helical" evidence="1">
    <location>
        <begin position="127"/>
        <end position="144"/>
    </location>
</feature>
<protein>
    <submittedName>
        <fullName evidence="2">Uncharacterized protein</fullName>
    </submittedName>
</protein>
<dbReference type="EMBL" id="LN877953">
    <property type="protein sequence ID" value="CUV07185.1"/>
    <property type="molecule type" value="Genomic_DNA"/>
</dbReference>
<reference evidence="3 4" key="1">
    <citation type="submission" date="2014-11" db="EMBL/GenBank/DDBJ databases">
        <title>Comparative genomic analysis of Cryptosporidium hominis reveals occurrence of genetic recombination in virulent subtypes.</title>
        <authorList>
            <person name="Guo Y."/>
            <person name="Tang K."/>
            <person name="Frace M."/>
            <person name="Li N."/>
            <person name="Roellig D.M."/>
            <person name="Sammons S."/>
            <person name="Knipe K."/>
            <person name="Rowe L."/>
            <person name="Feng Y."/>
            <person name="Xiao L."/>
        </authorList>
    </citation>
    <scope>NUCLEOTIDE SEQUENCE [LARGE SCALE GENOMIC DNA]</scope>
    <source>
        <strain evidence="3">30976</strain>
    </source>
</reference>
<dbReference type="VEuPathDB" id="CryptoDB:Chro.70232"/>
<evidence type="ECO:0000256" key="1">
    <source>
        <dbReference type="SAM" id="Phobius"/>
    </source>
</evidence>
<reference evidence="3 4" key="3">
    <citation type="submission" date="2017-10" db="EMBL/GenBank/DDBJ databases">
        <title>Consistent, comparative and evidence-based genome annotation and re-annotation for the closely-related species, Cryptosporidium parvum, C. hominis and C. tyzzeri.</title>
        <authorList>
            <person name="Baptista R.P."/>
            <person name="Li Y."/>
            <person name="Sateriale A."/>
            <person name="Striepen B."/>
            <person name="Kissinger J.C."/>
        </authorList>
    </citation>
    <scope>NUCLEOTIDE SEQUENCE [LARGE SCALE GENOMIC DNA]</scope>
    <source>
        <strain evidence="3">30976</strain>
    </source>
</reference>
<keyword evidence="1" id="KW-1133">Transmembrane helix</keyword>
<evidence type="ECO:0000313" key="2">
    <source>
        <dbReference type="EMBL" id="CUV07185.1"/>
    </source>
</evidence>
<gene>
    <name evidence="2" type="ORF">CHUDEA7_new_10</name>
    <name evidence="3" type="ORF">GY17_00001996</name>
</gene>
<dbReference type="OrthoDB" id="343081at2759"/>
<dbReference type="AlphaFoldDB" id="A0A0S4TIH3"/>
<dbReference type="VEuPathDB" id="CryptoDB:ChTU502y2012_407g1010"/>
<evidence type="ECO:0000313" key="4">
    <source>
        <dbReference type="Proteomes" id="UP001429100"/>
    </source>
</evidence>
<accession>A0A0S4TIH3</accession>
<dbReference type="VEuPathDB" id="CryptoDB:GY17_00001996"/>
<proteinExistence type="predicted"/>
<keyword evidence="1" id="KW-0812">Transmembrane</keyword>
<dbReference type="EMBL" id="JTAI01000004">
    <property type="protein sequence ID" value="PPS94896.1"/>
    <property type="molecule type" value="Genomic_DNA"/>
</dbReference>
<name>A0A0S4TIH3_CRYHO</name>
<feature type="transmembrane region" description="Helical" evidence="1">
    <location>
        <begin position="38"/>
        <end position="60"/>
    </location>
</feature>
<dbReference type="Proteomes" id="UP001429100">
    <property type="component" value="Unassembled WGS sequence"/>
</dbReference>
<dbReference type="VEuPathDB" id="CryptoDB:CHUDEA7_new_10"/>
<dbReference type="Proteomes" id="UP000199752">
    <property type="component" value="Chromosome 7"/>
</dbReference>
<keyword evidence="1" id="KW-0472">Membrane</keyword>
<keyword evidence="4" id="KW-1185">Reference proteome</keyword>